<proteinExistence type="predicted"/>
<reference evidence="1 2" key="1">
    <citation type="submission" date="2016-11" db="EMBL/GenBank/DDBJ databases">
        <title>Study of marine rhodopsin-containing bacteria.</title>
        <authorList>
            <person name="Yoshizawa S."/>
            <person name="Kumagai Y."/>
            <person name="Kogure K."/>
        </authorList>
    </citation>
    <scope>NUCLEOTIDE SEQUENCE [LARGE SCALE GENOMIC DNA]</scope>
    <source>
        <strain evidence="1 2">SG-29</strain>
    </source>
</reference>
<keyword evidence="2" id="KW-1185">Reference proteome</keyword>
<dbReference type="SUPFAM" id="SSF55961">
    <property type="entry name" value="Bet v1-like"/>
    <property type="match status" value="1"/>
</dbReference>
<name>A0A259TY14_9BACT</name>
<dbReference type="InterPro" id="IPR019587">
    <property type="entry name" value="Polyketide_cyclase/dehydratase"/>
</dbReference>
<dbReference type="RefSeq" id="WP_094547000.1">
    <property type="nucleotide sequence ID" value="NZ_MQWB01000001.1"/>
</dbReference>
<dbReference type="Gene3D" id="3.30.530.20">
    <property type="match status" value="1"/>
</dbReference>
<evidence type="ECO:0000313" key="1">
    <source>
        <dbReference type="EMBL" id="OZC02586.1"/>
    </source>
</evidence>
<dbReference type="OrthoDB" id="9801773at2"/>
<dbReference type="AlphaFoldDB" id="A0A259TY14"/>
<dbReference type="EMBL" id="MQWB01000001">
    <property type="protein sequence ID" value="OZC02586.1"/>
    <property type="molecule type" value="Genomic_DNA"/>
</dbReference>
<evidence type="ECO:0008006" key="3">
    <source>
        <dbReference type="Google" id="ProtNLM"/>
    </source>
</evidence>
<protein>
    <recommendedName>
        <fullName evidence="3">Cell division protein</fullName>
    </recommendedName>
</protein>
<dbReference type="InterPro" id="IPR023393">
    <property type="entry name" value="START-like_dom_sf"/>
</dbReference>
<comment type="caution">
    <text evidence="1">The sequence shown here is derived from an EMBL/GenBank/DDBJ whole genome shotgun (WGS) entry which is preliminary data.</text>
</comment>
<evidence type="ECO:0000313" key="2">
    <source>
        <dbReference type="Proteomes" id="UP000216446"/>
    </source>
</evidence>
<gene>
    <name evidence="1" type="ORF">BSZ36_06100</name>
</gene>
<organism evidence="1 2">
    <name type="scientific">Rubricoccus marinus</name>
    <dbReference type="NCBI Taxonomy" id="716817"/>
    <lineage>
        <taxon>Bacteria</taxon>
        <taxon>Pseudomonadati</taxon>
        <taxon>Rhodothermota</taxon>
        <taxon>Rhodothermia</taxon>
        <taxon>Rhodothermales</taxon>
        <taxon>Rubricoccaceae</taxon>
        <taxon>Rubricoccus</taxon>
    </lineage>
</organism>
<dbReference type="Proteomes" id="UP000216446">
    <property type="component" value="Unassembled WGS sequence"/>
</dbReference>
<accession>A0A259TY14</accession>
<dbReference type="CDD" id="cd07820">
    <property type="entry name" value="SRPBCC_3"/>
    <property type="match status" value="1"/>
</dbReference>
<sequence>MINLEVQTHIAAPPEVCFDLARDVDFHARSLAHTGERVTHRPEHSLLELGDEVEFEGRHLGVRQRLRARIVSFEKPHQFRDVMVRGAFRSFAHDHIFEPSASGTLMRDRLQFAAPLWPLGLAVERAVLRPYLARLIAARGREIKNAAEQTSSV</sequence>
<dbReference type="Pfam" id="PF10604">
    <property type="entry name" value="Polyketide_cyc2"/>
    <property type="match status" value="1"/>
</dbReference>
<dbReference type="InParanoid" id="A0A259TY14"/>